<evidence type="ECO:0000259" key="1">
    <source>
        <dbReference type="Pfam" id="PF01661"/>
    </source>
</evidence>
<dbReference type="SUPFAM" id="SSF52949">
    <property type="entry name" value="Macro domain-like"/>
    <property type="match status" value="1"/>
</dbReference>
<reference evidence="2" key="1">
    <citation type="submission" date="2023-05" db="EMBL/GenBank/DDBJ databases">
        <authorList>
            <person name="Huff M."/>
        </authorList>
    </citation>
    <scope>NUCLEOTIDE SEQUENCE</scope>
</reference>
<dbReference type="InterPro" id="IPR043472">
    <property type="entry name" value="Macro_dom-like"/>
</dbReference>
<feature type="domain" description="Macro" evidence="1">
    <location>
        <begin position="30"/>
        <end position="67"/>
    </location>
</feature>
<dbReference type="Gene3D" id="3.40.220.10">
    <property type="entry name" value="Leucine Aminopeptidase, subunit E, domain 1"/>
    <property type="match status" value="1"/>
</dbReference>
<dbReference type="Pfam" id="PF01661">
    <property type="entry name" value="Macro"/>
    <property type="match status" value="1"/>
</dbReference>
<evidence type="ECO:0000313" key="3">
    <source>
        <dbReference type="Proteomes" id="UP000834106"/>
    </source>
</evidence>
<proteinExistence type="predicted"/>
<gene>
    <name evidence="2" type="ORF">FPE_LOCUS30809</name>
</gene>
<evidence type="ECO:0000313" key="2">
    <source>
        <dbReference type="EMBL" id="CAI9783379.1"/>
    </source>
</evidence>
<keyword evidence="3" id="KW-1185">Reference proteome</keyword>
<sequence>MSSCGRDFVRKSLPKSTFSQKIGNEAHSSSSLHAAAGPRLAEECATLDGCRTGMAKVTNAYDLPASYSACLGICCWLIRDDSNSSNIHAVFCLIKKRREGEGSGDTT</sequence>
<accession>A0AAD2A9H3</accession>
<dbReference type="AlphaFoldDB" id="A0AAD2A9H3"/>
<dbReference type="PANTHER" id="PTHR11106">
    <property type="entry name" value="GANGLIOSIDE INDUCED DIFFERENTIATION ASSOCIATED PROTEIN 2-RELATED"/>
    <property type="match status" value="1"/>
</dbReference>
<dbReference type="EMBL" id="OU503054">
    <property type="protein sequence ID" value="CAI9783379.1"/>
    <property type="molecule type" value="Genomic_DNA"/>
</dbReference>
<dbReference type="PANTHER" id="PTHR11106:SF72">
    <property type="entry name" value="GANGLIOSIDE-INDUCED DIFFERENTIATION-ASSOCIATED PROTEIN 2"/>
    <property type="match status" value="1"/>
</dbReference>
<organism evidence="2 3">
    <name type="scientific">Fraxinus pennsylvanica</name>
    <dbReference type="NCBI Taxonomy" id="56036"/>
    <lineage>
        <taxon>Eukaryota</taxon>
        <taxon>Viridiplantae</taxon>
        <taxon>Streptophyta</taxon>
        <taxon>Embryophyta</taxon>
        <taxon>Tracheophyta</taxon>
        <taxon>Spermatophyta</taxon>
        <taxon>Magnoliopsida</taxon>
        <taxon>eudicotyledons</taxon>
        <taxon>Gunneridae</taxon>
        <taxon>Pentapetalae</taxon>
        <taxon>asterids</taxon>
        <taxon>lamiids</taxon>
        <taxon>Lamiales</taxon>
        <taxon>Oleaceae</taxon>
        <taxon>Oleeae</taxon>
        <taxon>Fraxinus</taxon>
    </lineage>
</organism>
<name>A0AAD2A9H3_9LAMI</name>
<protein>
    <recommendedName>
        <fullName evidence="1">Macro domain-containing protein</fullName>
    </recommendedName>
</protein>
<dbReference type="Proteomes" id="UP000834106">
    <property type="component" value="Chromosome 19"/>
</dbReference>
<dbReference type="InterPro" id="IPR002589">
    <property type="entry name" value="Macro_dom"/>
</dbReference>